<dbReference type="OrthoDB" id="4678170at2"/>
<proteinExistence type="predicted"/>
<dbReference type="NCBIfam" id="TIGR03891">
    <property type="entry name" value="thiopep_ocin"/>
    <property type="match status" value="1"/>
</dbReference>
<sequence>MEQNSWKQVNLAYPGPDPRQREIQAVEHLTRVLPAAEAEGLVISWWFIRKGPWRIRYLPAMPTNDPVHLLLTDTVNWTTDIYEPETHAFGGSASMSAAHALFHHDSSHLLEYLSDNPDDRREHALILCTALMRAAGLDINEQGDVWAKIAEQRSALVSPAPTPDLRAWTDLTADVRHLLLGALRAGGIASEWLSAFEDTGTALHTLRRSGKLTRGIRGIIALHVIFHMNRLGVRATTQATLARAAKEAIFNGAKMGCAEADGAGR</sequence>
<gene>
    <name evidence="2" type="ORF">DDE19_16365</name>
</gene>
<dbReference type="AlphaFoldDB" id="A0A3N9Y9N7"/>
<reference evidence="2 3" key="1">
    <citation type="submission" date="2018-04" db="EMBL/GenBank/DDBJ databases">
        <title>Micromonosporas from Atacama Desert.</title>
        <authorList>
            <person name="Carro L."/>
            <person name="Klenk H.-P."/>
            <person name="Goodfellow M."/>
        </authorList>
    </citation>
    <scope>NUCLEOTIDE SEQUENCE [LARGE SCALE GENOMIC DNA]</scope>
    <source>
        <strain evidence="2 3">LB19</strain>
    </source>
</reference>
<feature type="domain" description="Thiopeptide-type bacteriocin biosynthesis" evidence="1">
    <location>
        <begin position="24"/>
        <end position="248"/>
    </location>
</feature>
<accession>A0A3N9Y9N7</accession>
<protein>
    <submittedName>
        <fullName evidence="2">Bacteriocin biosynthesis protein</fullName>
    </submittedName>
</protein>
<dbReference type="RefSeq" id="WP_124820197.1">
    <property type="nucleotide sequence ID" value="NZ_QDGB01000261.1"/>
</dbReference>
<dbReference type="InterPro" id="IPR023809">
    <property type="entry name" value="Thiopep_bacteriocin_synth_dom"/>
</dbReference>
<name>A0A3N9Y9N7_9ACTN</name>
<evidence type="ECO:0000313" key="2">
    <source>
        <dbReference type="EMBL" id="RQX16177.1"/>
    </source>
</evidence>
<evidence type="ECO:0000259" key="1">
    <source>
        <dbReference type="Pfam" id="PF14028"/>
    </source>
</evidence>
<dbReference type="EMBL" id="QDGB01000261">
    <property type="protein sequence ID" value="RQX16177.1"/>
    <property type="molecule type" value="Genomic_DNA"/>
</dbReference>
<comment type="caution">
    <text evidence="2">The sequence shown here is derived from an EMBL/GenBank/DDBJ whole genome shotgun (WGS) entry which is preliminary data.</text>
</comment>
<dbReference type="Proteomes" id="UP000278981">
    <property type="component" value="Unassembled WGS sequence"/>
</dbReference>
<dbReference type="Pfam" id="PF14028">
    <property type="entry name" value="Lant_dehydr_C"/>
    <property type="match status" value="1"/>
</dbReference>
<organism evidence="2 3">
    <name type="scientific">Micromonospora ureilytica</name>
    <dbReference type="NCBI Taxonomy" id="709868"/>
    <lineage>
        <taxon>Bacteria</taxon>
        <taxon>Bacillati</taxon>
        <taxon>Actinomycetota</taxon>
        <taxon>Actinomycetes</taxon>
        <taxon>Micromonosporales</taxon>
        <taxon>Micromonosporaceae</taxon>
        <taxon>Micromonospora</taxon>
    </lineage>
</organism>
<evidence type="ECO:0000313" key="3">
    <source>
        <dbReference type="Proteomes" id="UP000278981"/>
    </source>
</evidence>